<organism evidence="1 2">
    <name type="scientific">Candidatus Colwellbacteria bacterium RIFCSPLOWO2_02_FULL_44_20b</name>
    <dbReference type="NCBI Taxonomy" id="1797691"/>
    <lineage>
        <taxon>Bacteria</taxon>
        <taxon>Candidatus Colwelliibacteriota</taxon>
    </lineage>
</organism>
<reference evidence="1 2" key="1">
    <citation type="journal article" date="2016" name="Nat. Commun.">
        <title>Thousands of microbial genomes shed light on interconnected biogeochemical processes in an aquifer system.</title>
        <authorList>
            <person name="Anantharaman K."/>
            <person name="Brown C.T."/>
            <person name="Hug L.A."/>
            <person name="Sharon I."/>
            <person name="Castelle C.J."/>
            <person name="Probst A.J."/>
            <person name="Thomas B.C."/>
            <person name="Singh A."/>
            <person name="Wilkins M.J."/>
            <person name="Karaoz U."/>
            <person name="Brodie E.L."/>
            <person name="Williams K.H."/>
            <person name="Hubbard S.S."/>
            <person name="Banfield J.F."/>
        </authorList>
    </citation>
    <scope>NUCLEOTIDE SEQUENCE [LARGE SCALE GENOMIC DNA]</scope>
</reference>
<protein>
    <submittedName>
        <fullName evidence="1">Uncharacterized protein</fullName>
    </submittedName>
</protein>
<dbReference type="EMBL" id="MHIZ01000004">
    <property type="protein sequence ID" value="OGY60843.1"/>
    <property type="molecule type" value="Genomic_DNA"/>
</dbReference>
<dbReference type="SUPFAM" id="SSF48208">
    <property type="entry name" value="Six-hairpin glycosidases"/>
    <property type="match status" value="1"/>
</dbReference>
<name>A0A1G1Z860_9BACT</name>
<proteinExistence type="predicted"/>
<dbReference type="Gene3D" id="1.50.10.10">
    <property type="match status" value="1"/>
</dbReference>
<sequence length="469" mass="53885">MSKHPLITLLLVVMVTGGLFFPRTIYPSNLPIVALLRPELDYITSASFSEANPFSKEWGFLEKKDDIYGALNVTHTADSDPAAKSWVNPGESAMASVGMMQGAIHLTTLEEDINQYDVVLKSFFENWILSRHAQNIDSTSPDHGAFPEQVFYNSDGMDTAENLKWQTDDTAQIIIAMYKYYEYLVRTGKATEANKWLETAEPIAKDAVNYLIRMYQETPAKEINLLPSNASDLTVRIHSSANAVPALEAMEHWANHLGQPKSRYRNTVEALKNGLLAMRDNERSGFFTERRYNGTSYELPSCAENINQSVFSPYETGAIPIDAFVADLSDWWLANMTYTSTTEDDWRYFGTHWHKWFDNREENNYLYPGPGFQLAKIEWMYAEKFKNKEYAERSKKRLNWATSHSNLWWSKNHPPFSKVTNGFQDWVDSKNENHKAEEWARFIDTSAYYIQVLLMHEADIGTDYNPTLP</sequence>
<evidence type="ECO:0000313" key="2">
    <source>
        <dbReference type="Proteomes" id="UP000178808"/>
    </source>
</evidence>
<evidence type="ECO:0000313" key="1">
    <source>
        <dbReference type="EMBL" id="OGY60843.1"/>
    </source>
</evidence>
<dbReference type="InterPro" id="IPR012341">
    <property type="entry name" value="6hp_glycosidase-like_sf"/>
</dbReference>
<accession>A0A1G1Z860</accession>
<dbReference type="Proteomes" id="UP000178808">
    <property type="component" value="Unassembled WGS sequence"/>
</dbReference>
<dbReference type="InterPro" id="IPR008928">
    <property type="entry name" value="6-hairpin_glycosidase_sf"/>
</dbReference>
<gene>
    <name evidence="1" type="ORF">A3I31_01550</name>
</gene>
<dbReference type="AlphaFoldDB" id="A0A1G1Z860"/>
<dbReference type="GO" id="GO:0005975">
    <property type="term" value="P:carbohydrate metabolic process"/>
    <property type="evidence" value="ECO:0007669"/>
    <property type="project" value="InterPro"/>
</dbReference>
<comment type="caution">
    <text evidence="1">The sequence shown here is derived from an EMBL/GenBank/DDBJ whole genome shotgun (WGS) entry which is preliminary data.</text>
</comment>